<evidence type="ECO:0008006" key="2">
    <source>
        <dbReference type="Google" id="ProtNLM"/>
    </source>
</evidence>
<sequence length="78" mass="8886">MNKPNRTELEREAYALVLFIMKTIAGINKLIDLTADEDCIATDVVVDDLKAIEGEIDRFRIRFLVVDPEIDFSELGDE</sequence>
<accession>A0A382ZCM8</accession>
<protein>
    <recommendedName>
        <fullName evidence="2">PhoU domain-containing protein</fullName>
    </recommendedName>
</protein>
<dbReference type="AlphaFoldDB" id="A0A382ZCM8"/>
<name>A0A382ZCM8_9ZZZZ</name>
<organism evidence="1">
    <name type="scientific">marine metagenome</name>
    <dbReference type="NCBI Taxonomy" id="408172"/>
    <lineage>
        <taxon>unclassified sequences</taxon>
        <taxon>metagenomes</taxon>
        <taxon>ecological metagenomes</taxon>
    </lineage>
</organism>
<proteinExistence type="predicted"/>
<reference evidence="1" key="1">
    <citation type="submission" date="2018-05" db="EMBL/GenBank/DDBJ databases">
        <authorList>
            <person name="Lanie J.A."/>
            <person name="Ng W.-L."/>
            <person name="Kazmierczak K.M."/>
            <person name="Andrzejewski T.M."/>
            <person name="Davidsen T.M."/>
            <person name="Wayne K.J."/>
            <person name="Tettelin H."/>
            <person name="Glass J.I."/>
            <person name="Rusch D."/>
            <person name="Podicherti R."/>
            <person name="Tsui H.-C.T."/>
            <person name="Winkler M.E."/>
        </authorList>
    </citation>
    <scope>NUCLEOTIDE SEQUENCE</scope>
</reference>
<dbReference type="EMBL" id="UINC01182684">
    <property type="protein sequence ID" value="SVD93030.1"/>
    <property type="molecule type" value="Genomic_DNA"/>
</dbReference>
<evidence type="ECO:0000313" key="1">
    <source>
        <dbReference type="EMBL" id="SVD93030.1"/>
    </source>
</evidence>
<gene>
    <name evidence="1" type="ORF">METZ01_LOCUS445884</name>
</gene>